<gene>
    <name evidence="1" type="ORF">UFOVP1041_19</name>
</gene>
<reference evidence="1" key="1">
    <citation type="submission" date="2020-05" db="EMBL/GenBank/DDBJ databases">
        <authorList>
            <person name="Chiriac C."/>
            <person name="Salcher M."/>
            <person name="Ghai R."/>
            <person name="Kavagutti S V."/>
        </authorList>
    </citation>
    <scope>NUCLEOTIDE SEQUENCE</scope>
</reference>
<evidence type="ECO:0000313" key="1">
    <source>
        <dbReference type="EMBL" id="CAB4180329.1"/>
    </source>
</evidence>
<dbReference type="EMBL" id="LR796990">
    <property type="protein sequence ID" value="CAB4180329.1"/>
    <property type="molecule type" value="Genomic_DNA"/>
</dbReference>
<name>A0A6J5Q7P4_9CAUD</name>
<proteinExistence type="predicted"/>
<accession>A0A6J5Q7P4</accession>
<sequence length="63" mass="7293">MSDYSEIINIQAMTGKLLKNGEVVAEYKVESCDRCSKISQLDPFGYQKSHSKENLIWFCKECR</sequence>
<organism evidence="1">
    <name type="scientific">uncultured Caudovirales phage</name>
    <dbReference type="NCBI Taxonomy" id="2100421"/>
    <lineage>
        <taxon>Viruses</taxon>
        <taxon>Duplodnaviria</taxon>
        <taxon>Heunggongvirae</taxon>
        <taxon>Uroviricota</taxon>
        <taxon>Caudoviricetes</taxon>
        <taxon>Peduoviridae</taxon>
        <taxon>Maltschvirus</taxon>
        <taxon>Maltschvirus maltsch</taxon>
    </lineage>
</organism>
<protein>
    <submittedName>
        <fullName evidence="1">Uncharacterized protein</fullName>
    </submittedName>
</protein>